<evidence type="ECO:0000259" key="1">
    <source>
        <dbReference type="SMART" id="SM00479"/>
    </source>
</evidence>
<dbReference type="GO" id="GO:0003676">
    <property type="term" value="F:nucleic acid binding"/>
    <property type="evidence" value="ECO:0007669"/>
    <property type="project" value="InterPro"/>
</dbReference>
<dbReference type="SUPFAM" id="SSF53098">
    <property type="entry name" value="Ribonuclease H-like"/>
    <property type="match status" value="1"/>
</dbReference>
<sequence length="200" mass="22790">MVYSFIDLETTGLIPGADQIIQAALIRTDEDFNIVGETNFKVKLRRGKQLTPFIMELLKVKKEDLQHGLDEEDAIYMISDLLKDTITVAQFASFDLAFLNQGDPCLKLNLGSFICTKTLNQYHYPDENSSLKPTCERLGIKLDNHHDAYHDIKATIEVLKHHKEQGHEILMNTMMKFPTRKLLFVPENATVIDTEGNPIN</sequence>
<dbReference type="GO" id="GO:0004527">
    <property type="term" value="F:exonuclease activity"/>
    <property type="evidence" value="ECO:0007669"/>
    <property type="project" value="UniProtKB-KW"/>
</dbReference>
<proteinExistence type="predicted"/>
<dbReference type="KEGG" id="vg:26647885"/>
<dbReference type="Pfam" id="PF00929">
    <property type="entry name" value="RNase_T"/>
    <property type="match status" value="1"/>
</dbReference>
<reference evidence="3" key="2">
    <citation type="submission" date="2015-01" db="EMBL/GenBank/DDBJ databases">
        <title>Complete Genome of Bacillus megaterium Siphophage Stahl.</title>
        <authorList>
            <person name="Brizendine A.M."/>
            <person name="Rousseau S."/>
            <person name="Hernandez A.C."/>
            <person name="Everett G.F.K."/>
        </authorList>
    </citation>
    <scope>NUCLEOTIDE SEQUENCE [LARGE SCALE GENOMIC DNA]</scope>
</reference>
<keyword evidence="2" id="KW-0540">Nuclease</keyword>
<dbReference type="Proteomes" id="UP000033015">
    <property type="component" value="Segment"/>
</dbReference>
<dbReference type="CDD" id="cd06127">
    <property type="entry name" value="DEDDh"/>
    <property type="match status" value="1"/>
</dbReference>
<organism evidence="2 3">
    <name type="scientific">Bacillus phage Stahl</name>
    <dbReference type="NCBI Taxonomy" id="1610832"/>
    <lineage>
        <taxon>Viruses</taxon>
        <taxon>Duplodnaviria</taxon>
        <taxon>Heunggongvirae</taxon>
        <taxon>Uroviricota</taxon>
        <taxon>Caudoviricetes</taxon>
        <taxon>Slashvirus</taxon>
        <taxon>Slashvirus stahl</taxon>
    </lineage>
</organism>
<keyword evidence="2" id="KW-0269">Exonuclease</keyword>
<keyword evidence="2" id="KW-0378">Hydrolase</keyword>
<dbReference type="InterPro" id="IPR012337">
    <property type="entry name" value="RNaseH-like_sf"/>
</dbReference>
<dbReference type="GeneID" id="26647885"/>
<gene>
    <name evidence="2" type="ORF">CPT_Stahl82</name>
</gene>
<dbReference type="EMBL" id="KP696447">
    <property type="protein sequence ID" value="AKA61510.1"/>
    <property type="molecule type" value="Genomic_DNA"/>
</dbReference>
<accession>A0A0E3M2W8</accession>
<dbReference type="InterPro" id="IPR013520">
    <property type="entry name" value="Ribonucl_H"/>
</dbReference>
<dbReference type="InterPro" id="IPR036397">
    <property type="entry name" value="RNaseH_sf"/>
</dbReference>
<evidence type="ECO:0000313" key="2">
    <source>
        <dbReference type="EMBL" id="AKA61510.1"/>
    </source>
</evidence>
<protein>
    <submittedName>
        <fullName evidence="2">Exonuclease</fullName>
    </submittedName>
</protein>
<dbReference type="SMART" id="SM00479">
    <property type="entry name" value="EXOIII"/>
    <property type="match status" value="1"/>
</dbReference>
<dbReference type="Gene3D" id="3.30.420.10">
    <property type="entry name" value="Ribonuclease H-like superfamily/Ribonuclease H"/>
    <property type="match status" value="1"/>
</dbReference>
<dbReference type="OrthoDB" id="10140at10239"/>
<dbReference type="RefSeq" id="YP_009203686.1">
    <property type="nucleotide sequence ID" value="NC_028856.1"/>
</dbReference>
<name>A0A0E3M2W8_9CAUD</name>
<feature type="domain" description="Exonuclease" evidence="1">
    <location>
        <begin position="2"/>
        <end position="168"/>
    </location>
</feature>
<keyword evidence="3" id="KW-1185">Reference proteome</keyword>
<reference evidence="2 3" key="1">
    <citation type="journal article" date="2015" name="Genome Announc.">
        <title>Complete Genome Sequence of Bacillus megaterium Siphophage Stahl.</title>
        <authorList>
            <person name="Brizendine A.M."/>
            <person name="Rousseau S."/>
            <person name="Hernandez A.C."/>
            <person name="Kuty Everett G.F."/>
        </authorList>
    </citation>
    <scope>NUCLEOTIDE SEQUENCE [LARGE SCALE GENOMIC DNA]</scope>
</reference>
<evidence type="ECO:0000313" key="3">
    <source>
        <dbReference type="Proteomes" id="UP000033015"/>
    </source>
</evidence>